<dbReference type="InterPro" id="IPR011547">
    <property type="entry name" value="SLC26A/SulP_dom"/>
</dbReference>
<gene>
    <name evidence="8" type="primary">sulP</name>
    <name evidence="8" type="ORF">G4Z14_06560</name>
</gene>
<feature type="transmembrane region" description="Helical" evidence="6">
    <location>
        <begin position="58"/>
        <end position="73"/>
    </location>
</feature>
<evidence type="ECO:0000256" key="3">
    <source>
        <dbReference type="ARBA" id="ARBA00022989"/>
    </source>
</evidence>
<dbReference type="PROSITE" id="PS50801">
    <property type="entry name" value="STAS"/>
    <property type="match status" value="1"/>
</dbReference>
<name>A0A6M0QR81_9RHOB</name>
<evidence type="ECO:0000256" key="4">
    <source>
        <dbReference type="ARBA" id="ARBA00023136"/>
    </source>
</evidence>
<dbReference type="InterPro" id="IPR036513">
    <property type="entry name" value="STAS_dom_sf"/>
</dbReference>
<dbReference type="GO" id="GO:0016020">
    <property type="term" value="C:membrane"/>
    <property type="evidence" value="ECO:0007669"/>
    <property type="project" value="UniProtKB-SubCell"/>
</dbReference>
<feature type="transmembrane region" description="Helical" evidence="6">
    <location>
        <begin position="375"/>
        <end position="393"/>
    </location>
</feature>
<feature type="transmembrane region" description="Helical" evidence="6">
    <location>
        <begin position="405"/>
        <end position="431"/>
    </location>
</feature>
<feature type="transmembrane region" description="Helical" evidence="6">
    <location>
        <begin position="311"/>
        <end position="329"/>
    </location>
</feature>
<feature type="transmembrane region" description="Helical" evidence="6">
    <location>
        <begin position="222"/>
        <end position="242"/>
    </location>
</feature>
<evidence type="ECO:0000313" key="9">
    <source>
        <dbReference type="Proteomes" id="UP000477782"/>
    </source>
</evidence>
<dbReference type="Proteomes" id="UP000477782">
    <property type="component" value="Unassembled WGS sequence"/>
</dbReference>
<keyword evidence="4 6" id="KW-0472">Membrane</keyword>
<dbReference type="RefSeq" id="WP_164624008.1">
    <property type="nucleotide sequence ID" value="NZ_JAAIVJ010000003.1"/>
</dbReference>
<dbReference type="CDD" id="cd07042">
    <property type="entry name" value="STAS_SulP_like_sulfate_transporter"/>
    <property type="match status" value="1"/>
</dbReference>
<feature type="region of interest" description="Disordered" evidence="5">
    <location>
        <begin position="578"/>
        <end position="614"/>
    </location>
</feature>
<dbReference type="InterPro" id="IPR002645">
    <property type="entry name" value="STAS_dom"/>
</dbReference>
<feature type="transmembrane region" description="Helical" evidence="6">
    <location>
        <begin position="105"/>
        <end position="127"/>
    </location>
</feature>
<evidence type="ECO:0000313" key="8">
    <source>
        <dbReference type="EMBL" id="NEY89957.1"/>
    </source>
</evidence>
<keyword evidence="3 6" id="KW-1133">Transmembrane helix</keyword>
<dbReference type="InterPro" id="IPR001902">
    <property type="entry name" value="SLC26A/SulP_fam"/>
</dbReference>
<evidence type="ECO:0000256" key="6">
    <source>
        <dbReference type="SAM" id="Phobius"/>
    </source>
</evidence>
<comment type="subcellular location">
    <subcellularLocation>
        <location evidence="1">Membrane</location>
        <topology evidence="1">Multi-pass membrane protein</topology>
    </subcellularLocation>
</comment>
<feature type="transmembrane region" description="Helical" evidence="6">
    <location>
        <begin position="184"/>
        <end position="202"/>
    </location>
</feature>
<keyword evidence="9" id="KW-1185">Reference proteome</keyword>
<comment type="caution">
    <text evidence="8">The sequence shown here is derived from an EMBL/GenBank/DDBJ whole genome shotgun (WGS) entry which is preliminary data.</text>
</comment>
<evidence type="ECO:0000256" key="5">
    <source>
        <dbReference type="SAM" id="MobiDB-lite"/>
    </source>
</evidence>
<feature type="transmembrane region" description="Helical" evidence="6">
    <location>
        <begin position="32"/>
        <end position="52"/>
    </location>
</feature>
<sequence length="614" mass="63988">MPHLPPSVLDRVLPIRSWARVYSRQDLSRDGLAAVIVTVMLIPQSLAYAMLAGMPPEAGIYASILPIIAYALFGSSRVLAVGPVAVVSLMTAAALGEVAEAGTATYASAALTLAALSGAMLLAMGLMRMGFVANFLSHPVIAGFITASGILIAMGQLGPLLGIGVKGASLPELLDGIGGKITGLSWRTTLIGGLSLAFLTWVRRHMKATLRGAGAGPVLADALAKSGPVLAVVASTLAVWALEWQDAGVAVVGHVPAALPPFTLPGFSLALIRELALPALLISVVGFVESVSVAQTLAARKRQRIQPDQELIGLGAANLAAGFSGGFPVTGGFARSVVNADAGAVTPAAGIFTALGLAFAGLVLTPLLHFLPKATLAATIIIAVLGLVDLSILRRAFGYSRADFTAVAGTILVTLLFGVEAGISAGVLLSIGLHLWRSSRPHVAEVGLVAGTEHFRNILRHRVITDPAVVTLRIDESLYFANTRYLEELILQRSANAPGLRHVILMCSAVNEIDMTALDALEALNHHLRDRGISLNLSEVKGPVMDRLQRTSFLDQLTGSVFLSQHEAFRVLTTRAGEGLDARPGPRQSGGARGACDGPEFRSGRGLWPLGNGR</sequence>
<protein>
    <submittedName>
        <fullName evidence="8">Sulfate permease</fullName>
    </submittedName>
</protein>
<feature type="transmembrane region" description="Helical" evidence="6">
    <location>
        <begin position="275"/>
        <end position="299"/>
    </location>
</feature>
<dbReference type="Gene3D" id="3.30.750.24">
    <property type="entry name" value="STAS domain"/>
    <property type="match status" value="1"/>
</dbReference>
<dbReference type="NCBIfam" id="TIGR00815">
    <property type="entry name" value="sulP"/>
    <property type="match status" value="1"/>
</dbReference>
<feature type="transmembrane region" description="Helical" evidence="6">
    <location>
        <begin position="349"/>
        <end position="368"/>
    </location>
</feature>
<dbReference type="EMBL" id="JAAIVJ010000003">
    <property type="protein sequence ID" value="NEY89957.1"/>
    <property type="molecule type" value="Genomic_DNA"/>
</dbReference>
<dbReference type="GO" id="GO:0055085">
    <property type="term" value="P:transmembrane transport"/>
    <property type="evidence" value="ECO:0007669"/>
    <property type="project" value="InterPro"/>
</dbReference>
<accession>A0A6M0QR81</accession>
<dbReference type="Pfam" id="PF01740">
    <property type="entry name" value="STAS"/>
    <property type="match status" value="1"/>
</dbReference>
<dbReference type="SUPFAM" id="SSF52091">
    <property type="entry name" value="SpoIIaa-like"/>
    <property type="match status" value="1"/>
</dbReference>
<feature type="transmembrane region" description="Helical" evidence="6">
    <location>
        <begin position="139"/>
        <end position="164"/>
    </location>
</feature>
<dbReference type="Pfam" id="PF00916">
    <property type="entry name" value="Sulfate_transp"/>
    <property type="match status" value="1"/>
</dbReference>
<evidence type="ECO:0000259" key="7">
    <source>
        <dbReference type="PROSITE" id="PS50801"/>
    </source>
</evidence>
<proteinExistence type="predicted"/>
<feature type="domain" description="STAS" evidence="7">
    <location>
        <begin position="459"/>
        <end position="572"/>
    </location>
</feature>
<dbReference type="PANTHER" id="PTHR11814">
    <property type="entry name" value="SULFATE TRANSPORTER"/>
    <property type="match status" value="1"/>
</dbReference>
<evidence type="ECO:0000256" key="2">
    <source>
        <dbReference type="ARBA" id="ARBA00022692"/>
    </source>
</evidence>
<evidence type="ECO:0000256" key="1">
    <source>
        <dbReference type="ARBA" id="ARBA00004141"/>
    </source>
</evidence>
<reference evidence="8 9" key="1">
    <citation type="submission" date="2020-02" db="EMBL/GenBank/DDBJ databases">
        <authorList>
            <person name="Chen W.-M."/>
        </authorList>
    </citation>
    <scope>NUCLEOTIDE SEQUENCE [LARGE SCALE GENOMIC DNA]</scope>
    <source>
        <strain evidence="8 9">KMS-5</strain>
    </source>
</reference>
<organism evidence="8 9">
    <name type="scientific">Tabrizicola oligotrophica</name>
    <dbReference type="NCBI Taxonomy" id="2710650"/>
    <lineage>
        <taxon>Bacteria</taxon>
        <taxon>Pseudomonadati</taxon>
        <taxon>Pseudomonadota</taxon>
        <taxon>Alphaproteobacteria</taxon>
        <taxon>Rhodobacterales</taxon>
        <taxon>Paracoccaceae</taxon>
        <taxon>Tabrizicola</taxon>
    </lineage>
</organism>
<dbReference type="AlphaFoldDB" id="A0A6M0QR81"/>
<keyword evidence="2 6" id="KW-0812">Transmembrane</keyword>